<keyword evidence="2" id="KW-1185">Reference proteome</keyword>
<sequence length="363" mass="40673">MYRVWSGPAANRRDGFNRSGFSRGPPVVREYDAAPLFDPGKESCDFQGGGATAANRTPSRGALVRRLGYISAHLAALLFNHTEAAYASNPPTETWDGDGIDDDDDAESDISYWKRDPDRVQLHTQPGGPAFSIPCSFRPFPHPDYHLHDIIYDLCDVLKSFQEASAYAAAAQEISKCLKDTVKPTETTLRPKSGISLLERRQRTLPPINLEGTRDLQLPESLFISHLPAHLSRLSREARELAYKLVAVLSIYPAGRRREIVLNILGESSFVRAATSYTVIEGALSEYMRVRERHTDQPDWFIKLLRVDADCQAVAREYCSRYSMINGVDLVAEIEGGWPDPFTCVDFPHQHGRWPGQMSFVDC</sequence>
<reference evidence="1 2" key="1">
    <citation type="submission" date="2013-05" db="EMBL/GenBank/DDBJ databases">
        <title>Drechslerella stenobrocha genome reveals carnivorous origination and mechanical trapping mechanism of predatory fungi.</title>
        <authorList>
            <person name="Liu X."/>
            <person name="Zhang W."/>
            <person name="Liu K."/>
        </authorList>
    </citation>
    <scope>NUCLEOTIDE SEQUENCE [LARGE SCALE GENOMIC DNA]</scope>
    <source>
        <strain evidence="1 2">248</strain>
    </source>
</reference>
<name>W7I994_9PEZI</name>
<gene>
    <name evidence="1" type="ORF">DRE_00208</name>
</gene>
<protein>
    <submittedName>
        <fullName evidence="1">Uncharacterized protein</fullName>
    </submittedName>
</protein>
<dbReference type="Proteomes" id="UP000024837">
    <property type="component" value="Unassembled WGS sequence"/>
</dbReference>
<accession>W7I994</accession>
<dbReference type="AlphaFoldDB" id="W7I994"/>
<dbReference type="EMBL" id="KI966371">
    <property type="protein sequence ID" value="EWC48903.1"/>
    <property type="molecule type" value="Genomic_DNA"/>
</dbReference>
<evidence type="ECO:0000313" key="1">
    <source>
        <dbReference type="EMBL" id="EWC48903.1"/>
    </source>
</evidence>
<proteinExistence type="predicted"/>
<dbReference type="HOGENOM" id="CLU_762964_0_0_1"/>
<evidence type="ECO:0000313" key="2">
    <source>
        <dbReference type="Proteomes" id="UP000024837"/>
    </source>
</evidence>
<organism evidence="1 2">
    <name type="scientific">Drechslerella stenobrocha 248</name>
    <dbReference type="NCBI Taxonomy" id="1043628"/>
    <lineage>
        <taxon>Eukaryota</taxon>
        <taxon>Fungi</taxon>
        <taxon>Dikarya</taxon>
        <taxon>Ascomycota</taxon>
        <taxon>Pezizomycotina</taxon>
        <taxon>Orbiliomycetes</taxon>
        <taxon>Orbiliales</taxon>
        <taxon>Orbiliaceae</taxon>
        <taxon>Drechslerella</taxon>
    </lineage>
</organism>